<organism evidence="2 3">
    <name type="scientific">Tothia fuscella</name>
    <dbReference type="NCBI Taxonomy" id="1048955"/>
    <lineage>
        <taxon>Eukaryota</taxon>
        <taxon>Fungi</taxon>
        <taxon>Dikarya</taxon>
        <taxon>Ascomycota</taxon>
        <taxon>Pezizomycotina</taxon>
        <taxon>Dothideomycetes</taxon>
        <taxon>Pleosporomycetidae</taxon>
        <taxon>Venturiales</taxon>
        <taxon>Cylindrosympodiaceae</taxon>
        <taxon>Tothia</taxon>
    </lineage>
</organism>
<dbReference type="OrthoDB" id="194443at2759"/>
<sequence>MATAPSLEVLAPPLFRFNVSQDIVTVEIGPDREAFHVHKDLLTACSPYFKAAFEGGFKEAAEKSIHIDEVTPDIFKEFLDWLYSRRLRPSADPPDIEDRCSFCQQSGCSNFKEAEIDSPYERFALNSTEFTHVDLYIFGDRCLNYGRTSSATSTIITTKPKGGSPTSMKSYTPLQSYHARIR</sequence>
<dbReference type="PROSITE" id="PS50097">
    <property type="entry name" value="BTB"/>
    <property type="match status" value="1"/>
</dbReference>
<comment type="caution">
    <text evidence="2">The sequence shown here is derived from an EMBL/GenBank/DDBJ whole genome shotgun (WGS) entry which is preliminary data.</text>
</comment>
<dbReference type="Proteomes" id="UP000800235">
    <property type="component" value="Unassembled WGS sequence"/>
</dbReference>
<evidence type="ECO:0000313" key="3">
    <source>
        <dbReference type="Proteomes" id="UP000800235"/>
    </source>
</evidence>
<proteinExistence type="predicted"/>
<dbReference type="Pfam" id="PF00651">
    <property type="entry name" value="BTB"/>
    <property type="match status" value="1"/>
</dbReference>
<dbReference type="EMBL" id="MU007029">
    <property type="protein sequence ID" value="KAF2431833.1"/>
    <property type="molecule type" value="Genomic_DNA"/>
</dbReference>
<dbReference type="SMART" id="SM00225">
    <property type="entry name" value="BTB"/>
    <property type="match status" value="1"/>
</dbReference>
<reference evidence="2" key="1">
    <citation type="journal article" date="2020" name="Stud. Mycol.">
        <title>101 Dothideomycetes genomes: a test case for predicting lifestyles and emergence of pathogens.</title>
        <authorList>
            <person name="Haridas S."/>
            <person name="Albert R."/>
            <person name="Binder M."/>
            <person name="Bloem J."/>
            <person name="Labutti K."/>
            <person name="Salamov A."/>
            <person name="Andreopoulos B."/>
            <person name="Baker S."/>
            <person name="Barry K."/>
            <person name="Bills G."/>
            <person name="Bluhm B."/>
            <person name="Cannon C."/>
            <person name="Castanera R."/>
            <person name="Culley D."/>
            <person name="Daum C."/>
            <person name="Ezra D."/>
            <person name="Gonzalez J."/>
            <person name="Henrissat B."/>
            <person name="Kuo A."/>
            <person name="Liang C."/>
            <person name="Lipzen A."/>
            <person name="Lutzoni F."/>
            <person name="Magnuson J."/>
            <person name="Mondo S."/>
            <person name="Nolan M."/>
            <person name="Ohm R."/>
            <person name="Pangilinan J."/>
            <person name="Park H.-J."/>
            <person name="Ramirez L."/>
            <person name="Alfaro M."/>
            <person name="Sun H."/>
            <person name="Tritt A."/>
            <person name="Yoshinaga Y."/>
            <person name="Zwiers L.-H."/>
            <person name="Turgeon B."/>
            <person name="Goodwin S."/>
            <person name="Spatafora J."/>
            <person name="Crous P."/>
            <person name="Grigoriev I."/>
        </authorList>
    </citation>
    <scope>NUCLEOTIDE SEQUENCE</scope>
    <source>
        <strain evidence="2">CBS 130266</strain>
    </source>
</reference>
<dbReference type="PANTHER" id="PTHR47843">
    <property type="entry name" value="BTB DOMAIN-CONTAINING PROTEIN-RELATED"/>
    <property type="match status" value="1"/>
</dbReference>
<dbReference type="InterPro" id="IPR011333">
    <property type="entry name" value="SKP1/BTB/POZ_sf"/>
</dbReference>
<dbReference type="PANTHER" id="PTHR47843:SF2">
    <property type="entry name" value="BTB DOMAIN-CONTAINING PROTEIN"/>
    <property type="match status" value="1"/>
</dbReference>
<name>A0A9P4NUW5_9PEZI</name>
<dbReference type="CDD" id="cd18186">
    <property type="entry name" value="BTB_POZ_ZBTB_KLHL-like"/>
    <property type="match status" value="1"/>
</dbReference>
<dbReference type="SUPFAM" id="SSF54695">
    <property type="entry name" value="POZ domain"/>
    <property type="match status" value="1"/>
</dbReference>
<accession>A0A9P4NUW5</accession>
<evidence type="ECO:0000313" key="2">
    <source>
        <dbReference type="EMBL" id="KAF2431833.1"/>
    </source>
</evidence>
<gene>
    <name evidence="2" type="ORF">EJ08DRAFT_165970</name>
</gene>
<dbReference type="Gene3D" id="3.30.710.10">
    <property type="entry name" value="Potassium Channel Kv1.1, Chain A"/>
    <property type="match status" value="1"/>
</dbReference>
<dbReference type="InterPro" id="IPR000210">
    <property type="entry name" value="BTB/POZ_dom"/>
</dbReference>
<dbReference type="AlphaFoldDB" id="A0A9P4NUW5"/>
<feature type="domain" description="BTB" evidence="1">
    <location>
        <begin position="22"/>
        <end position="91"/>
    </location>
</feature>
<evidence type="ECO:0000259" key="1">
    <source>
        <dbReference type="PROSITE" id="PS50097"/>
    </source>
</evidence>
<keyword evidence="3" id="KW-1185">Reference proteome</keyword>
<protein>
    <recommendedName>
        <fullName evidence="1">BTB domain-containing protein</fullName>
    </recommendedName>
</protein>